<dbReference type="EC" id="3.5.1.18" evidence="7"/>
<dbReference type="AlphaFoldDB" id="A0AAE3VGZ8"/>
<keyword evidence="2" id="KW-0479">Metal-binding</keyword>
<dbReference type="Gene3D" id="3.40.630.10">
    <property type="entry name" value="Zn peptidases"/>
    <property type="match status" value="1"/>
</dbReference>
<dbReference type="InterPro" id="IPR050072">
    <property type="entry name" value="Peptidase_M20A"/>
</dbReference>
<evidence type="ECO:0000256" key="5">
    <source>
        <dbReference type="ARBA" id="ARBA00023285"/>
    </source>
</evidence>
<dbReference type="SUPFAM" id="SSF55031">
    <property type="entry name" value="Bacterial exopeptidase dimerisation domain"/>
    <property type="match status" value="1"/>
</dbReference>
<dbReference type="GO" id="GO:0008777">
    <property type="term" value="F:acetylornithine deacetylase activity"/>
    <property type="evidence" value="ECO:0007669"/>
    <property type="project" value="TreeGrafter"/>
</dbReference>
<proteinExistence type="predicted"/>
<evidence type="ECO:0000256" key="2">
    <source>
        <dbReference type="ARBA" id="ARBA00022723"/>
    </source>
</evidence>
<evidence type="ECO:0000256" key="3">
    <source>
        <dbReference type="ARBA" id="ARBA00022801"/>
    </source>
</evidence>
<organism evidence="7 8">
    <name type="scientific">Oligosphaera ethanolica</name>
    <dbReference type="NCBI Taxonomy" id="760260"/>
    <lineage>
        <taxon>Bacteria</taxon>
        <taxon>Pseudomonadati</taxon>
        <taxon>Lentisphaerota</taxon>
        <taxon>Oligosphaeria</taxon>
        <taxon>Oligosphaerales</taxon>
        <taxon>Oligosphaeraceae</taxon>
        <taxon>Oligosphaera</taxon>
    </lineage>
</organism>
<comment type="cofactor">
    <cofactor evidence="1">
        <name>Zn(2+)</name>
        <dbReference type="ChEBI" id="CHEBI:29105"/>
    </cofactor>
</comment>
<dbReference type="Gene3D" id="3.30.70.360">
    <property type="match status" value="1"/>
</dbReference>
<accession>A0AAE3VGZ8</accession>
<dbReference type="GO" id="GO:0046872">
    <property type="term" value="F:metal ion binding"/>
    <property type="evidence" value="ECO:0007669"/>
    <property type="project" value="UniProtKB-KW"/>
</dbReference>
<gene>
    <name evidence="7" type="ORF">J3R75_002514</name>
</gene>
<dbReference type="RefSeq" id="WP_307261915.1">
    <property type="nucleotide sequence ID" value="NZ_JAUSVL010000001.1"/>
</dbReference>
<evidence type="ECO:0000259" key="6">
    <source>
        <dbReference type="Pfam" id="PF07687"/>
    </source>
</evidence>
<dbReference type="GO" id="GO:0009014">
    <property type="term" value="F:succinyl-diaminopimelate desuccinylase activity"/>
    <property type="evidence" value="ECO:0007669"/>
    <property type="project" value="UniProtKB-EC"/>
</dbReference>
<name>A0AAE3VGZ8_9BACT</name>
<keyword evidence="5" id="KW-0170">Cobalt</keyword>
<dbReference type="InterPro" id="IPR001261">
    <property type="entry name" value="ArgE/DapE_CS"/>
</dbReference>
<protein>
    <submittedName>
        <fullName evidence="7">Succinyl-diaminopimelate desuccinylase</fullName>
        <ecNumber evidence="7">3.5.1.18</ecNumber>
    </submittedName>
</protein>
<dbReference type="PANTHER" id="PTHR43808:SF31">
    <property type="entry name" value="N-ACETYL-L-CITRULLINE DEACETYLASE"/>
    <property type="match status" value="1"/>
</dbReference>
<dbReference type="Pfam" id="PF01546">
    <property type="entry name" value="Peptidase_M20"/>
    <property type="match status" value="1"/>
</dbReference>
<dbReference type="Proteomes" id="UP001238163">
    <property type="component" value="Unassembled WGS sequence"/>
</dbReference>
<reference evidence="7" key="1">
    <citation type="submission" date="2023-07" db="EMBL/GenBank/DDBJ databases">
        <title>Genomic Encyclopedia of Type Strains, Phase IV (KMG-IV): sequencing the most valuable type-strain genomes for metagenomic binning, comparative biology and taxonomic classification.</title>
        <authorList>
            <person name="Goeker M."/>
        </authorList>
    </citation>
    <scope>NUCLEOTIDE SEQUENCE</scope>
    <source>
        <strain evidence="7">DSM 24202</strain>
    </source>
</reference>
<sequence length="353" mass="38084">MLDSVELITALMACRPESTAITRVNQAQELMHERLTAAGLHCTMELVGERKVLYAATKPGKCQDVLLNAHLDVVPADDAMFTPRVEGGNLYGRGSVDCFGNAVCIAKVLCALKGRASVGAIFTADEEIGGETTAAMVARGYVARKVALVLDSGAYTLTIAQKGNFAVRLLARGRAGHSSRPWDYDNAIDKLIDGYLRIRQAWPSVSKDDNWHNTMAVCKIQGGHANNQIPDMAEMTINFRFIADADYDAIIAMARELSGLEVEPGHCSMPLYSDEKSPALQSLLAVMQRAFPERKVGLGKMCGATDARHMKGMGVPVGVIGVRGGGAHSVDEFVDLANLEQYVALLVEYIRGL</sequence>
<keyword evidence="4" id="KW-0862">Zinc</keyword>
<dbReference type="InterPro" id="IPR002933">
    <property type="entry name" value="Peptidase_M20"/>
</dbReference>
<dbReference type="GO" id="GO:0006526">
    <property type="term" value="P:L-arginine biosynthetic process"/>
    <property type="evidence" value="ECO:0007669"/>
    <property type="project" value="TreeGrafter"/>
</dbReference>
<evidence type="ECO:0000313" key="8">
    <source>
        <dbReference type="Proteomes" id="UP001238163"/>
    </source>
</evidence>
<comment type="caution">
    <text evidence="7">The sequence shown here is derived from an EMBL/GenBank/DDBJ whole genome shotgun (WGS) entry which is preliminary data.</text>
</comment>
<evidence type="ECO:0000313" key="7">
    <source>
        <dbReference type="EMBL" id="MDQ0290407.1"/>
    </source>
</evidence>
<keyword evidence="3 7" id="KW-0378">Hydrolase</keyword>
<dbReference type="InterPro" id="IPR036264">
    <property type="entry name" value="Bact_exopeptidase_dim_dom"/>
</dbReference>
<dbReference type="PROSITE" id="PS00758">
    <property type="entry name" value="ARGE_DAPE_CPG2_1"/>
    <property type="match status" value="1"/>
</dbReference>
<keyword evidence="8" id="KW-1185">Reference proteome</keyword>
<feature type="domain" description="Peptidase M20 dimerisation" evidence="6">
    <location>
        <begin position="159"/>
        <end position="257"/>
    </location>
</feature>
<evidence type="ECO:0000256" key="1">
    <source>
        <dbReference type="ARBA" id="ARBA00001947"/>
    </source>
</evidence>
<dbReference type="SUPFAM" id="SSF53187">
    <property type="entry name" value="Zn-dependent exopeptidases"/>
    <property type="match status" value="1"/>
</dbReference>
<evidence type="ECO:0000256" key="4">
    <source>
        <dbReference type="ARBA" id="ARBA00022833"/>
    </source>
</evidence>
<dbReference type="PANTHER" id="PTHR43808">
    <property type="entry name" value="ACETYLORNITHINE DEACETYLASE"/>
    <property type="match status" value="1"/>
</dbReference>
<dbReference type="InterPro" id="IPR011650">
    <property type="entry name" value="Peptidase_M20_dimer"/>
</dbReference>
<dbReference type="EMBL" id="JAUSVL010000001">
    <property type="protein sequence ID" value="MDQ0290407.1"/>
    <property type="molecule type" value="Genomic_DNA"/>
</dbReference>
<dbReference type="Pfam" id="PF07687">
    <property type="entry name" value="M20_dimer"/>
    <property type="match status" value="1"/>
</dbReference>